<evidence type="ECO:0000256" key="7">
    <source>
        <dbReference type="ARBA" id="ARBA00022857"/>
    </source>
</evidence>
<feature type="non-terminal residue" evidence="11">
    <location>
        <position position="1"/>
    </location>
</feature>
<dbReference type="InterPro" id="IPR039261">
    <property type="entry name" value="FNR_nucleotide-bd"/>
</dbReference>
<evidence type="ECO:0000256" key="4">
    <source>
        <dbReference type="ARBA" id="ARBA00022630"/>
    </source>
</evidence>
<evidence type="ECO:0000256" key="8">
    <source>
        <dbReference type="ARBA" id="ARBA00022982"/>
    </source>
</evidence>
<dbReference type="PANTHER" id="PTHR19384">
    <property type="entry name" value="NITRIC OXIDE SYNTHASE-RELATED"/>
    <property type="match status" value="1"/>
</dbReference>
<evidence type="ECO:0000256" key="6">
    <source>
        <dbReference type="ARBA" id="ARBA00022827"/>
    </source>
</evidence>
<dbReference type="Gene3D" id="3.40.50.80">
    <property type="entry name" value="Nucleotide-binding domain of ferredoxin-NADP reductase (FNR) module"/>
    <property type="match status" value="1"/>
</dbReference>
<evidence type="ECO:0000259" key="10">
    <source>
        <dbReference type="PROSITE" id="PS51384"/>
    </source>
</evidence>
<dbReference type="GO" id="GO:0010181">
    <property type="term" value="F:FMN binding"/>
    <property type="evidence" value="ECO:0007669"/>
    <property type="project" value="TreeGrafter"/>
</dbReference>
<keyword evidence="6" id="KW-0274">FAD</keyword>
<accession>A0A7J6RMN0</accession>
<dbReference type="FunFam" id="1.20.990.10:FF:000010">
    <property type="entry name" value="Sulfite reductase [NADPH] flavoprotein component"/>
    <property type="match status" value="1"/>
</dbReference>
<keyword evidence="3" id="KW-0813">Transport</keyword>
<dbReference type="Gene3D" id="1.20.990.10">
    <property type="entry name" value="NADPH-cytochrome p450 Reductase, Chain A, domain 3"/>
    <property type="match status" value="1"/>
</dbReference>
<gene>
    <name evidence="11" type="ORF">FOZ62_000748</name>
</gene>
<dbReference type="InterPro" id="IPR003097">
    <property type="entry name" value="CysJ-like_FAD-binding"/>
</dbReference>
<dbReference type="Proteomes" id="UP000574390">
    <property type="component" value="Unassembled WGS sequence"/>
</dbReference>
<dbReference type="Gene3D" id="2.40.30.10">
    <property type="entry name" value="Translation factors"/>
    <property type="match status" value="1"/>
</dbReference>
<comment type="cofactor">
    <cofactor evidence="2">
        <name>FAD</name>
        <dbReference type="ChEBI" id="CHEBI:57692"/>
    </cofactor>
</comment>
<reference evidence="11 12" key="1">
    <citation type="submission" date="2020-04" db="EMBL/GenBank/DDBJ databases">
        <title>Perkinsus olseni comparative genomics.</title>
        <authorList>
            <person name="Bogema D.R."/>
        </authorList>
    </citation>
    <scope>NUCLEOTIDE SEQUENCE [LARGE SCALE GENOMIC DNA]</scope>
    <source>
        <strain evidence="11">ATCC PRA-205</strain>
    </source>
</reference>
<name>A0A7J6RMN0_PEROL</name>
<dbReference type="GO" id="GO:0004783">
    <property type="term" value="F:sulfite reductase (NADPH) activity"/>
    <property type="evidence" value="ECO:0007669"/>
    <property type="project" value="TreeGrafter"/>
</dbReference>
<dbReference type="InterPro" id="IPR001433">
    <property type="entry name" value="OxRdtase_FAD/NAD-bd"/>
</dbReference>
<keyword evidence="5" id="KW-0288">FMN</keyword>
<dbReference type="PRINTS" id="PR00371">
    <property type="entry name" value="FPNCR"/>
</dbReference>
<dbReference type="InterPro" id="IPR001709">
    <property type="entry name" value="Flavoprot_Pyr_Nucl_cyt_Rdtase"/>
</dbReference>
<keyword evidence="7" id="KW-0521">NADP</keyword>
<dbReference type="FunFam" id="3.40.50.80:FF:000001">
    <property type="entry name" value="NADPH--cytochrome P450 reductase 1"/>
    <property type="match status" value="1"/>
</dbReference>
<dbReference type="SUPFAM" id="SSF63380">
    <property type="entry name" value="Riboflavin synthase domain-like"/>
    <property type="match status" value="1"/>
</dbReference>
<dbReference type="SUPFAM" id="SSF52343">
    <property type="entry name" value="Ferredoxin reductase-like, C-terminal NADP-linked domain"/>
    <property type="match status" value="1"/>
</dbReference>
<organism evidence="11 12">
    <name type="scientific">Perkinsus olseni</name>
    <name type="common">Perkinsus atlanticus</name>
    <dbReference type="NCBI Taxonomy" id="32597"/>
    <lineage>
        <taxon>Eukaryota</taxon>
        <taxon>Sar</taxon>
        <taxon>Alveolata</taxon>
        <taxon>Perkinsozoa</taxon>
        <taxon>Perkinsea</taxon>
        <taxon>Perkinsida</taxon>
        <taxon>Perkinsidae</taxon>
        <taxon>Perkinsus</taxon>
    </lineage>
</organism>
<dbReference type="InterPro" id="IPR023173">
    <property type="entry name" value="NADPH_Cyt_P450_Rdtase_alpha"/>
</dbReference>
<comment type="cofactor">
    <cofactor evidence="1">
        <name>FMN</name>
        <dbReference type="ChEBI" id="CHEBI:58210"/>
    </cofactor>
</comment>
<evidence type="ECO:0000313" key="11">
    <source>
        <dbReference type="EMBL" id="KAF4721944.1"/>
    </source>
</evidence>
<dbReference type="InterPro" id="IPR017927">
    <property type="entry name" value="FAD-bd_FR_type"/>
</dbReference>
<keyword evidence="9" id="KW-0560">Oxidoreductase</keyword>
<dbReference type="InterPro" id="IPR017938">
    <property type="entry name" value="Riboflavin_synthase-like_b-brl"/>
</dbReference>
<dbReference type="PANTHER" id="PTHR19384:SF109">
    <property type="entry name" value="SULFITE REDUCTASE [NADPH] FLAVOPROTEIN COMPONENT"/>
    <property type="match status" value="1"/>
</dbReference>
<evidence type="ECO:0000256" key="5">
    <source>
        <dbReference type="ARBA" id="ARBA00022643"/>
    </source>
</evidence>
<dbReference type="GO" id="GO:0050660">
    <property type="term" value="F:flavin adenine dinucleotide binding"/>
    <property type="evidence" value="ECO:0007669"/>
    <property type="project" value="TreeGrafter"/>
</dbReference>
<feature type="domain" description="FAD-binding FR-type" evidence="10">
    <location>
        <begin position="1"/>
        <end position="232"/>
    </location>
</feature>
<keyword evidence="4" id="KW-0285">Flavoprotein</keyword>
<evidence type="ECO:0000313" key="12">
    <source>
        <dbReference type="Proteomes" id="UP000574390"/>
    </source>
</evidence>
<dbReference type="GO" id="GO:0005829">
    <property type="term" value="C:cytosol"/>
    <property type="evidence" value="ECO:0007669"/>
    <property type="project" value="TreeGrafter"/>
</dbReference>
<evidence type="ECO:0000256" key="3">
    <source>
        <dbReference type="ARBA" id="ARBA00022448"/>
    </source>
</evidence>
<evidence type="ECO:0000256" key="2">
    <source>
        <dbReference type="ARBA" id="ARBA00001974"/>
    </source>
</evidence>
<dbReference type="Pfam" id="PF00175">
    <property type="entry name" value="NAD_binding_1"/>
    <property type="match status" value="1"/>
</dbReference>
<dbReference type="AlphaFoldDB" id="A0A7J6RMN0"/>
<proteinExistence type="predicted"/>
<dbReference type="Pfam" id="PF00667">
    <property type="entry name" value="FAD_binding_1"/>
    <property type="match status" value="1"/>
</dbReference>
<dbReference type="EMBL" id="JABANM010020978">
    <property type="protein sequence ID" value="KAF4721944.1"/>
    <property type="molecule type" value="Genomic_DNA"/>
</dbReference>
<evidence type="ECO:0000256" key="1">
    <source>
        <dbReference type="ARBA" id="ARBA00001917"/>
    </source>
</evidence>
<sequence>NDRITASDYDRDIRYLRFELTDGQDLPYLLGDVLNIHPTNESARVSAFLKVYGLNPEEMIKISPVSDNVDARKRLASVRPRQIRQIFEECVDIFGRPNRTFYKSLSKFAVDPSEKAELESLGDPESPSGRDLYTKLSAETVTFADVLEKYKSAHPPLEHLIGMVPCTKPRLYSIASSPRYVGPRAVELAVVILEWKTPSGVVRTGTGTDYIRRLAVGDDVAVTVTSGSFKFPESPMTPMIMAGLGTGLAPFRAFVQERAWTKARGVETGPMWLFYGCRYRARDYIFGDELEKFHEEGIITELHPAFSRDQKEKIYVQNKISEQSQRVYEDLIQKGGYFYLCGQAGQVELDIKNAIYQAIAAGEGVSVDRAEGMFNELAEAGRYCPELY</sequence>
<dbReference type="PROSITE" id="PS51384">
    <property type="entry name" value="FAD_FR"/>
    <property type="match status" value="1"/>
</dbReference>
<comment type="caution">
    <text evidence="11">The sequence shown here is derived from an EMBL/GenBank/DDBJ whole genome shotgun (WGS) entry which is preliminary data.</text>
</comment>
<protein>
    <recommendedName>
        <fullName evidence="10">FAD-binding FR-type domain-containing protein</fullName>
    </recommendedName>
</protein>
<evidence type="ECO:0000256" key="9">
    <source>
        <dbReference type="ARBA" id="ARBA00023002"/>
    </source>
</evidence>
<keyword evidence="8" id="KW-0249">Electron transport</keyword>